<feature type="coiled-coil region" evidence="1">
    <location>
        <begin position="552"/>
        <end position="651"/>
    </location>
</feature>
<comment type="caution">
    <text evidence="5">The sequence shown here is derived from an EMBL/GenBank/DDBJ whole genome shotgun (WGS) entry which is preliminary data.</text>
</comment>
<keyword evidence="1" id="KW-0175">Coiled coil</keyword>
<feature type="transmembrane region" description="Helical" evidence="3">
    <location>
        <begin position="324"/>
        <end position="341"/>
    </location>
</feature>
<dbReference type="InterPro" id="IPR013320">
    <property type="entry name" value="ConA-like_dom_sf"/>
</dbReference>
<protein>
    <recommendedName>
        <fullName evidence="4">B30.2/SPRY domain-containing protein</fullName>
    </recommendedName>
</protein>
<keyword evidence="3" id="KW-0812">Transmembrane</keyword>
<dbReference type="EMBL" id="JBICBT010000209">
    <property type="protein sequence ID" value="KAL3120459.1"/>
    <property type="molecule type" value="Genomic_DNA"/>
</dbReference>
<feature type="transmembrane region" description="Helical" evidence="3">
    <location>
        <begin position="299"/>
        <end position="318"/>
    </location>
</feature>
<dbReference type="PROSITE" id="PS50188">
    <property type="entry name" value="B302_SPRY"/>
    <property type="match status" value="2"/>
</dbReference>
<dbReference type="InterPro" id="IPR003877">
    <property type="entry name" value="SPRY_dom"/>
</dbReference>
<accession>A0ABD2M1V1</accession>
<evidence type="ECO:0000256" key="1">
    <source>
        <dbReference type="SAM" id="Coils"/>
    </source>
</evidence>
<keyword evidence="3" id="KW-1133">Transmembrane helix</keyword>
<evidence type="ECO:0000313" key="6">
    <source>
        <dbReference type="Proteomes" id="UP001620626"/>
    </source>
</evidence>
<dbReference type="InterPro" id="IPR050618">
    <property type="entry name" value="Ubq-SigPath_Reg"/>
</dbReference>
<dbReference type="InterPro" id="IPR043136">
    <property type="entry name" value="B30.2/SPRY_sf"/>
</dbReference>
<organism evidence="5 6">
    <name type="scientific">Heterodera trifolii</name>
    <dbReference type="NCBI Taxonomy" id="157864"/>
    <lineage>
        <taxon>Eukaryota</taxon>
        <taxon>Metazoa</taxon>
        <taxon>Ecdysozoa</taxon>
        <taxon>Nematoda</taxon>
        <taxon>Chromadorea</taxon>
        <taxon>Rhabditida</taxon>
        <taxon>Tylenchina</taxon>
        <taxon>Tylenchomorpha</taxon>
        <taxon>Tylenchoidea</taxon>
        <taxon>Heteroderidae</taxon>
        <taxon>Heteroderinae</taxon>
        <taxon>Heterodera</taxon>
    </lineage>
</organism>
<feature type="region of interest" description="Disordered" evidence="2">
    <location>
        <begin position="456"/>
        <end position="478"/>
    </location>
</feature>
<dbReference type="Pfam" id="PF00622">
    <property type="entry name" value="SPRY"/>
    <property type="match status" value="2"/>
</dbReference>
<dbReference type="AlphaFoldDB" id="A0ABD2M1V1"/>
<keyword evidence="3" id="KW-0472">Membrane</keyword>
<evidence type="ECO:0000313" key="5">
    <source>
        <dbReference type="EMBL" id="KAL3120459.1"/>
    </source>
</evidence>
<dbReference type="InterPro" id="IPR001870">
    <property type="entry name" value="B30.2/SPRY"/>
</dbReference>
<sequence>MPANPKDDLDEPVVNEEINRKGDPFSEFDRFRTYIEENNRRVEELEKLLFSNKPITKKTTPILTELQQTITILIYGINDFKVGLNQENFKETVPAKHAEIILNFFLGVFTTIEAILAGIVGSLEIWTDSYAIYVITLIVPFYKMDIGFHLQKILPRNWSLVSCSTFVESEMPSEQLIDEFVRIAEDGAQESPEERVVKLERTLKLLRGLIQKFEEDKANNGDPFSEFDRFRTYIEENNRRVEELEKLLFSNKPITKKTTPILTELQQTITILIYGINDFKVGLNQENFKETVPAKHAEIILNFFLGVFTTIEAILAGIVGSLEIWTDSYAIYVITLIVPFYKMDIGFHLQKILPRNWSLVSCSTFVESEMPSEQLIDEFVRIAEDGAQESPEERVVKLERTLKLLRGLIQKFEEDKANNENVFASFRPFPNLSTSEQMSLLFARIGELNRAKTMEPSIASSSEVDDDGTSSSFSDGNSRKSAIADRRKIKKLFILTVVNITVTVAVIIFFTIENARISSELEFLKKFVGKMEQQHRNGGQQTEFCTKMDSSIKDMIKAIETKLNELVEQQKKEEIFIGVLKDRFGKASEEKLSQFQNDQKGLLEKISELEKQQKEQTKATADQLSKILEKISELEKKQKQQQNENTCKDDQQTEFYSKMDSSVKDMIKVIETKIIALEEHKKNEEIFIGVLKDRFGNELLKAVHPDIRKNIVEKFSYPKQNCWDANASHNDLEIFGSQSLKVHYKGDGSGRRSVFAKHSILFTESGIFFFEIKIKSCKSLCSIGLATKAMPLDGKLGQNLDTCAYQSDGQFWANGPSNTGNANFSSGDIVGCGINLATRRIIFTKNGQPLDTPDLFFSPPFGFPLFPFISLSDSGDLIETNFGPKFKFDPAKVQQQATSNFLQNYWDANSCHENLEIIGNKSLVVNYKKNSYGSWRSVFAKYSILLNKDSSNIFYYEILVKNQNYWFISFGFAVKKKTKLDGIILYEKGIYVYESDGEIWGNGKEKGTNYEYSYGVGDTVGMGINLATRQLFFTKNGLRLDFSDLLVDPSFADDSFHPFLTLGHSDDKIEANFGPNFKFDLATLSNNIHEI</sequence>
<dbReference type="SUPFAM" id="SSF49899">
    <property type="entry name" value="Concanavalin A-like lectins/glucanases"/>
    <property type="match status" value="2"/>
</dbReference>
<gene>
    <name evidence="5" type="ORF">niasHT_000577</name>
</gene>
<reference evidence="5 6" key="1">
    <citation type="submission" date="2024-10" db="EMBL/GenBank/DDBJ databases">
        <authorList>
            <person name="Kim D."/>
        </authorList>
    </citation>
    <scope>NUCLEOTIDE SEQUENCE [LARGE SCALE GENOMIC DNA]</scope>
    <source>
        <strain evidence="5">BH-2024</strain>
    </source>
</reference>
<feature type="transmembrane region" description="Helical" evidence="3">
    <location>
        <begin position="492"/>
        <end position="512"/>
    </location>
</feature>
<evidence type="ECO:0000259" key="4">
    <source>
        <dbReference type="PROSITE" id="PS50188"/>
    </source>
</evidence>
<dbReference type="SMART" id="SM00449">
    <property type="entry name" value="SPRY"/>
    <property type="match status" value="2"/>
</dbReference>
<dbReference type="Proteomes" id="UP001620626">
    <property type="component" value="Unassembled WGS sequence"/>
</dbReference>
<dbReference type="PANTHER" id="PTHR12864">
    <property type="entry name" value="RAN BINDING PROTEIN 9-RELATED"/>
    <property type="match status" value="1"/>
</dbReference>
<dbReference type="CDD" id="cd12885">
    <property type="entry name" value="SPRY_RanBP_like"/>
    <property type="match status" value="2"/>
</dbReference>
<keyword evidence="6" id="KW-1185">Reference proteome</keyword>
<proteinExistence type="predicted"/>
<feature type="transmembrane region" description="Helical" evidence="3">
    <location>
        <begin position="125"/>
        <end position="142"/>
    </location>
</feature>
<dbReference type="Gene3D" id="2.60.120.920">
    <property type="match status" value="2"/>
</dbReference>
<feature type="domain" description="B30.2/SPRY" evidence="4">
    <location>
        <begin position="884"/>
        <end position="1078"/>
    </location>
</feature>
<evidence type="ECO:0000256" key="2">
    <source>
        <dbReference type="SAM" id="MobiDB-lite"/>
    </source>
</evidence>
<dbReference type="InterPro" id="IPR044736">
    <property type="entry name" value="Gid1/RanBPM/SPLA_SPRY"/>
</dbReference>
<feature type="transmembrane region" description="Helical" evidence="3">
    <location>
        <begin position="100"/>
        <end position="119"/>
    </location>
</feature>
<evidence type="ECO:0000256" key="3">
    <source>
        <dbReference type="SAM" id="Phobius"/>
    </source>
</evidence>
<name>A0ABD2M1V1_9BILA</name>
<feature type="domain" description="B30.2/SPRY" evidence="4">
    <location>
        <begin position="699"/>
        <end position="887"/>
    </location>
</feature>